<evidence type="ECO:0000313" key="4">
    <source>
        <dbReference type="Proteomes" id="UP000611723"/>
    </source>
</evidence>
<dbReference type="PANTHER" id="PTHR43084">
    <property type="entry name" value="PERSULFIDE DIOXYGENASE ETHE1"/>
    <property type="match status" value="1"/>
</dbReference>
<dbReference type="InterPro" id="IPR044528">
    <property type="entry name" value="POD-like_MBL-fold"/>
</dbReference>
<dbReference type="SMART" id="SM00450">
    <property type="entry name" value="RHOD"/>
    <property type="match status" value="2"/>
</dbReference>
<evidence type="ECO:0000313" key="3">
    <source>
        <dbReference type="EMBL" id="MBK6263536.1"/>
    </source>
</evidence>
<name>A0A934WV71_9BACT</name>
<feature type="domain" description="Rhodanese" evidence="2">
    <location>
        <begin position="264"/>
        <end position="315"/>
    </location>
</feature>
<dbReference type="InterPro" id="IPR001279">
    <property type="entry name" value="Metallo-B-lactamas"/>
</dbReference>
<dbReference type="InterPro" id="IPR036873">
    <property type="entry name" value="Rhodanese-like_dom_sf"/>
</dbReference>
<dbReference type="SUPFAM" id="SSF52821">
    <property type="entry name" value="Rhodanese/Cell cycle control phosphatase"/>
    <property type="match status" value="2"/>
</dbReference>
<dbReference type="GO" id="GO:0006749">
    <property type="term" value="P:glutathione metabolic process"/>
    <property type="evidence" value="ECO:0007669"/>
    <property type="project" value="InterPro"/>
</dbReference>
<feature type="domain" description="Rhodanese" evidence="2">
    <location>
        <begin position="363"/>
        <end position="449"/>
    </location>
</feature>
<dbReference type="RefSeq" id="WP_201429230.1">
    <property type="nucleotide sequence ID" value="NZ_JAEQBW010000001.1"/>
</dbReference>
<accession>A0A934WV71</accession>
<dbReference type="InterPro" id="IPR001763">
    <property type="entry name" value="Rhodanese-like_dom"/>
</dbReference>
<dbReference type="Pfam" id="PF00581">
    <property type="entry name" value="Rhodanese"/>
    <property type="match status" value="2"/>
</dbReference>
<organism evidence="3 4">
    <name type="scientific">Marivirga aurantiaca</name>
    <dbReference type="NCBI Taxonomy" id="2802615"/>
    <lineage>
        <taxon>Bacteria</taxon>
        <taxon>Pseudomonadati</taxon>
        <taxon>Bacteroidota</taxon>
        <taxon>Cytophagia</taxon>
        <taxon>Cytophagales</taxon>
        <taxon>Marivirgaceae</taxon>
        <taxon>Marivirga</taxon>
    </lineage>
</organism>
<dbReference type="Gene3D" id="3.40.250.10">
    <property type="entry name" value="Rhodanese-like domain"/>
    <property type="match status" value="2"/>
</dbReference>
<dbReference type="Pfam" id="PF00753">
    <property type="entry name" value="Lactamase_B"/>
    <property type="match status" value="1"/>
</dbReference>
<dbReference type="InterPro" id="IPR051682">
    <property type="entry name" value="Mito_Persulfide_Diox"/>
</dbReference>
<proteinExistence type="predicted"/>
<dbReference type="AlphaFoldDB" id="A0A934WV71"/>
<evidence type="ECO:0000256" key="1">
    <source>
        <dbReference type="ARBA" id="ARBA00022723"/>
    </source>
</evidence>
<dbReference type="CDD" id="cd00158">
    <property type="entry name" value="RHOD"/>
    <property type="match status" value="2"/>
</dbReference>
<reference evidence="3" key="1">
    <citation type="submission" date="2021-01" db="EMBL/GenBank/DDBJ databases">
        <title>Marivirga aurantiaca sp. nov., isolated from intertidal surface sediments.</title>
        <authorList>
            <person name="Zhang M."/>
        </authorList>
    </citation>
    <scope>NUCLEOTIDE SEQUENCE</scope>
    <source>
        <strain evidence="3">S37H4</strain>
    </source>
</reference>
<sequence>MNIKHFYDEALAQGSFAIESEGKVALVDPYRDIEPFVKFSEEHNAKIVAVFETHPHADFISSHLEIQKRFGATIYVNEKVGVSYDYTHMGHGDEVKIGQVTFKALFTPGHSPDHNSYLLLDENREQKAVFTGDSLFVGDVGRPDLREGAGNIQVSRKELAGMMYDTVNDVFADLSDDTIVYPAHGAGSLCGKNMSSDLSSTIANEKANNWAFQIKDKGKFVDAFLEGQSFIPKYFPNSVEVNRKGAKALDEAVKNAEKKDGLEIPKGSIIIDTRAKEDFKKGHLKGAINIQNKEDDKFETWLGSIVAPDEKYYLIADNDEALNFAIYRAAKIGYENNLVAAVTNPKGETVTDPQVNLDDFKNNPDAYTIIDIRNQSEVADGKFFDSAKNIPLPELRERASEINTQKPVVVHCAGGYRSAAGFSIVKSLLPNAKVYDLSDAVKEFKQLTTTSSNS</sequence>
<dbReference type="GO" id="GO:0050313">
    <property type="term" value="F:sulfur dioxygenase activity"/>
    <property type="evidence" value="ECO:0007669"/>
    <property type="project" value="InterPro"/>
</dbReference>
<protein>
    <submittedName>
        <fullName evidence="3">MBL fold metallo-hydrolase</fullName>
    </submittedName>
</protein>
<dbReference type="CDD" id="cd07724">
    <property type="entry name" value="POD-like_MBL-fold"/>
    <property type="match status" value="1"/>
</dbReference>
<dbReference type="SMART" id="SM00849">
    <property type="entry name" value="Lactamase_B"/>
    <property type="match status" value="1"/>
</dbReference>
<dbReference type="Gene3D" id="3.60.15.10">
    <property type="entry name" value="Ribonuclease Z/Hydroxyacylglutathione hydrolase-like"/>
    <property type="match status" value="1"/>
</dbReference>
<keyword evidence="4" id="KW-1185">Reference proteome</keyword>
<dbReference type="EMBL" id="JAEQBW010000001">
    <property type="protein sequence ID" value="MBK6263536.1"/>
    <property type="molecule type" value="Genomic_DNA"/>
</dbReference>
<dbReference type="GO" id="GO:0070813">
    <property type="term" value="P:hydrogen sulfide metabolic process"/>
    <property type="evidence" value="ECO:0007669"/>
    <property type="project" value="TreeGrafter"/>
</dbReference>
<dbReference type="InterPro" id="IPR036866">
    <property type="entry name" value="RibonucZ/Hydroxyglut_hydro"/>
</dbReference>
<evidence type="ECO:0000259" key="2">
    <source>
        <dbReference type="PROSITE" id="PS50206"/>
    </source>
</evidence>
<dbReference type="Proteomes" id="UP000611723">
    <property type="component" value="Unassembled WGS sequence"/>
</dbReference>
<dbReference type="FunFam" id="3.60.15.10:FF:000030">
    <property type="entry name" value="Metallo-beta-lactamase family protein"/>
    <property type="match status" value="1"/>
</dbReference>
<keyword evidence="1" id="KW-0479">Metal-binding</keyword>
<gene>
    <name evidence="3" type="ORF">JKA74_00700</name>
</gene>
<dbReference type="GO" id="GO:0046872">
    <property type="term" value="F:metal ion binding"/>
    <property type="evidence" value="ECO:0007669"/>
    <property type="project" value="UniProtKB-KW"/>
</dbReference>
<comment type="caution">
    <text evidence="3">The sequence shown here is derived from an EMBL/GenBank/DDBJ whole genome shotgun (WGS) entry which is preliminary data.</text>
</comment>
<dbReference type="PANTHER" id="PTHR43084:SF1">
    <property type="entry name" value="PERSULFIDE DIOXYGENASE ETHE1, MITOCHONDRIAL"/>
    <property type="match status" value="1"/>
</dbReference>
<dbReference type="PROSITE" id="PS50206">
    <property type="entry name" value="RHODANESE_3"/>
    <property type="match status" value="2"/>
</dbReference>
<dbReference type="SUPFAM" id="SSF56281">
    <property type="entry name" value="Metallo-hydrolase/oxidoreductase"/>
    <property type="match status" value="1"/>
</dbReference>